<proteinExistence type="predicted"/>
<evidence type="ECO:0000313" key="1">
    <source>
        <dbReference type="EMBL" id="KAL3289804.1"/>
    </source>
</evidence>
<protein>
    <submittedName>
        <fullName evidence="1">Uncharacterized protein</fullName>
    </submittedName>
</protein>
<keyword evidence="2" id="KW-1185">Reference proteome</keyword>
<sequence length="181" mass="21296">MLKTRDNLLVCHLYKSRDVPSYPSCQHATKSYRCSTLLMQDVRQFHKSFYSHEDKVGQDDFIKYYQTNQMKRPERTGNQNYKKNSSVNYYVKIHESSKQAPVYHKAFLGVEFKKREDLPSDLTISRVWRQYYKESEDDPSLISVTCYNIGFGSHQTDFCSTCLQLEEKIEAEKDGDLKKSS</sequence>
<reference evidence="1 2" key="1">
    <citation type="journal article" date="2021" name="BMC Biol.">
        <title>Horizontally acquired antibacterial genes associated with adaptive radiation of ladybird beetles.</title>
        <authorList>
            <person name="Li H.S."/>
            <person name="Tang X.F."/>
            <person name="Huang Y.H."/>
            <person name="Xu Z.Y."/>
            <person name="Chen M.L."/>
            <person name="Du X.Y."/>
            <person name="Qiu B.Y."/>
            <person name="Chen P.T."/>
            <person name="Zhang W."/>
            <person name="Slipinski A."/>
            <person name="Escalona H.E."/>
            <person name="Waterhouse R.M."/>
            <person name="Zwick A."/>
            <person name="Pang H."/>
        </authorList>
    </citation>
    <scope>NUCLEOTIDE SEQUENCE [LARGE SCALE GENOMIC DNA]</scope>
    <source>
        <strain evidence="1">SYSU2018</strain>
    </source>
</reference>
<organism evidence="1 2">
    <name type="scientific">Cryptolaemus montrouzieri</name>
    <dbReference type="NCBI Taxonomy" id="559131"/>
    <lineage>
        <taxon>Eukaryota</taxon>
        <taxon>Metazoa</taxon>
        <taxon>Ecdysozoa</taxon>
        <taxon>Arthropoda</taxon>
        <taxon>Hexapoda</taxon>
        <taxon>Insecta</taxon>
        <taxon>Pterygota</taxon>
        <taxon>Neoptera</taxon>
        <taxon>Endopterygota</taxon>
        <taxon>Coleoptera</taxon>
        <taxon>Polyphaga</taxon>
        <taxon>Cucujiformia</taxon>
        <taxon>Coccinelloidea</taxon>
        <taxon>Coccinellidae</taxon>
        <taxon>Scymninae</taxon>
        <taxon>Scymnini</taxon>
        <taxon>Cryptolaemus</taxon>
    </lineage>
</organism>
<name>A0ABD2PFM0_9CUCU</name>
<accession>A0ABD2PFM0</accession>
<dbReference type="Proteomes" id="UP001516400">
    <property type="component" value="Unassembled WGS sequence"/>
</dbReference>
<dbReference type="AlphaFoldDB" id="A0ABD2PFM0"/>
<comment type="caution">
    <text evidence="1">The sequence shown here is derived from an EMBL/GenBank/DDBJ whole genome shotgun (WGS) entry which is preliminary data.</text>
</comment>
<gene>
    <name evidence="1" type="ORF">HHI36_023196</name>
</gene>
<evidence type="ECO:0000313" key="2">
    <source>
        <dbReference type="Proteomes" id="UP001516400"/>
    </source>
</evidence>
<dbReference type="EMBL" id="JABFTP020000186">
    <property type="protein sequence ID" value="KAL3289804.1"/>
    <property type="molecule type" value="Genomic_DNA"/>
</dbReference>